<dbReference type="PANTHER" id="PTHR11757">
    <property type="entry name" value="PROTEASE FAMILY S9A OLIGOPEPTIDASE"/>
    <property type="match status" value="1"/>
</dbReference>
<accession>A0A1H5M0S7</accession>
<dbReference type="RefSeq" id="WP_069113376.1">
    <property type="nucleotide sequence ID" value="NZ_FNUC01000003.1"/>
</dbReference>
<dbReference type="Gene3D" id="2.130.10.120">
    <property type="entry name" value="Prolyl oligopeptidase, N-terminal domain"/>
    <property type="match status" value="1"/>
</dbReference>
<dbReference type="GO" id="GO:0004252">
    <property type="term" value="F:serine-type endopeptidase activity"/>
    <property type="evidence" value="ECO:0007669"/>
    <property type="project" value="InterPro"/>
</dbReference>
<dbReference type="InterPro" id="IPR051543">
    <property type="entry name" value="Serine_Peptidase_S9A"/>
</dbReference>
<gene>
    <name evidence="7" type="ORF">SAMN04488561_2842</name>
</gene>
<keyword evidence="3" id="KW-0378">Hydrolase</keyword>
<dbReference type="PANTHER" id="PTHR11757:SF19">
    <property type="entry name" value="PROLYL ENDOPEPTIDASE-LIKE"/>
    <property type="match status" value="1"/>
</dbReference>
<evidence type="ECO:0000256" key="2">
    <source>
        <dbReference type="ARBA" id="ARBA00022670"/>
    </source>
</evidence>
<keyword evidence="4" id="KW-0720">Serine protease</keyword>
<feature type="domain" description="Peptidase S9 prolyl oligopeptidase catalytic" evidence="5">
    <location>
        <begin position="445"/>
        <end position="648"/>
    </location>
</feature>
<organism evidence="7 8">
    <name type="scientific">Jiangella alba</name>
    <dbReference type="NCBI Taxonomy" id="561176"/>
    <lineage>
        <taxon>Bacteria</taxon>
        <taxon>Bacillati</taxon>
        <taxon>Actinomycetota</taxon>
        <taxon>Actinomycetes</taxon>
        <taxon>Jiangellales</taxon>
        <taxon>Jiangellaceae</taxon>
        <taxon>Jiangella</taxon>
    </lineage>
</organism>
<evidence type="ECO:0000256" key="3">
    <source>
        <dbReference type="ARBA" id="ARBA00022801"/>
    </source>
</evidence>
<dbReference type="OrthoDB" id="9801421at2"/>
<dbReference type="AlphaFoldDB" id="A0A1H5M0S7"/>
<dbReference type="SUPFAM" id="SSF50993">
    <property type="entry name" value="Peptidase/esterase 'gauge' domain"/>
    <property type="match status" value="1"/>
</dbReference>
<dbReference type="Proteomes" id="UP000181980">
    <property type="component" value="Unassembled WGS sequence"/>
</dbReference>
<proteinExistence type="inferred from homology"/>
<dbReference type="InterPro" id="IPR001375">
    <property type="entry name" value="Peptidase_S9_cat"/>
</dbReference>
<dbReference type="STRING" id="561176.SAMN04488561_2842"/>
<dbReference type="Pfam" id="PF02897">
    <property type="entry name" value="Peptidase_S9_N"/>
    <property type="match status" value="1"/>
</dbReference>
<dbReference type="Pfam" id="PF00326">
    <property type="entry name" value="Peptidase_S9"/>
    <property type="match status" value="1"/>
</dbReference>
<reference evidence="8" key="1">
    <citation type="submission" date="2016-10" db="EMBL/GenBank/DDBJ databases">
        <authorList>
            <person name="Varghese N."/>
            <person name="Submissions S."/>
        </authorList>
    </citation>
    <scope>NUCLEOTIDE SEQUENCE [LARGE SCALE GENOMIC DNA]</scope>
    <source>
        <strain evidence="8">DSM 45237</strain>
    </source>
</reference>
<dbReference type="InterPro" id="IPR023302">
    <property type="entry name" value="Pept_S9A_N"/>
</dbReference>
<dbReference type="SUPFAM" id="SSF53474">
    <property type="entry name" value="alpha/beta-Hydrolases"/>
    <property type="match status" value="1"/>
</dbReference>
<evidence type="ECO:0000256" key="1">
    <source>
        <dbReference type="ARBA" id="ARBA00005228"/>
    </source>
</evidence>
<dbReference type="PRINTS" id="PR00862">
    <property type="entry name" value="PROLIGOPTASE"/>
</dbReference>
<dbReference type="Gene3D" id="3.40.50.1820">
    <property type="entry name" value="alpha/beta hydrolase"/>
    <property type="match status" value="1"/>
</dbReference>
<protein>
    <submittedName>
        <fullName evidence="7">Prolyl oligopeptidase</fullName>
    </submittedName>
</protein>
<keyword evidence="8" id="KW-1185">Reference proteome</keyword>
<evidence type="ECO:0000256" key="4">
    <source>
        <dbReference type="ARBA" id="ARBA00022825"/>
    </source>
</evidence>
<evidence type="ECO:0000313" key="7">
    <source>
        <dbReference type="EMBL" id="SEE82148.1"/>
    </source>
</evidence>
<keyword evidence="2" id="KW-0645">Protease</keyword>
<evidence type="ECO:0000259" key="5">
    <source>
        <dbReference type="Pfam" id="PF00326"/>
    </source>
</evidence>
<dbReference type="InterPro" id="IPR002470">
    <property type="entry name" value="Peptidase_S9A"/>
</dbReference>
<dbReference type="GO" id="GO:0006508">
    <property type="term" value="P:proteolysis"/>
    <property type="evidence" value="ECO:0007669"/>
    <property type="project" value="UniProtKB-KW"/>
</dbReference>
<evidence type="ECO:0000259" key="6">
    <source>
        <dbReference type="Pfam" id="PF02897"/>
    </source>
</evidence>
<evidence type="ECO:0000313" key="8">
    <source>
        <dbReference type="Proteomes" id="UP000181980"/>
    </source>
</evidence>
<name>A0A1H5M0S7_9ACTN</name>
<dbReference type="EMBL" id="FNUC01000003">
    <property type="protein sequence ID" value="SEE82148.1"/>
    <property type="molecule type" value="Genomic_DNA"/>
</dbReference>
<comment type="similarity">
    <text evidence="1">Belongs to the peptidase S9A family.</text>
</comment>
<dbReference type="InterPro" id="IPR029058">
    <property type="entry name" value="AB_hydrolase_fold"/>
</dbReference>
<sequence>MTTTTADPFRWLEADDADVLAWQRAQAAAAAETVGAWPHLNVLAGLLGRLGGGPPPVLPVPAAGRWFRAEGADLIASTEPLGPGDTVARLPAGERAAWLAPSPDGTVLAVGIGQGGGEENAIRLLDTGSGEPLGHGPDRLLFDALLGGVSWLPDSSGFHYLGMTAPVDRFEQAIFRYDLRSRTEHAEPIPRPSPDYTLVQAGDGRWTVAAHGLLTPLPVAVHDRADPDGGWRPFLTSVPGVDGPLVAGYPIGDEYVAWTDVGAPRGRVVAIRFDADDPGDPSAWRELLPEGDGVIVALLRTRAALYTVELVDGRWSRVRELDGAGGRVLPLPPRVSVRTGVAALHALARPGSAPELLLPSSSPSRSWTVSGWRPGDQVPRLLADATTGLPGAVVEERQAVGADGTLIPYTCLYRPDERGQRPRPTLITAYGGFYRALTPEWSDDAAAVAASGGLHVWAHTRGGGDLGREWWEGGRRGRKQTVLDDLHAVAADLVATGRADPSRLAVVGRSHGGWLAGAAAVTRPDVWRAAVPLVPALDLVTDLRTPYGKYVTELDWPDGDAEEHVAALSPYHLIRPGSYPAVYLAAGDRDPRCPAWHARKFAARLQEAQQGPGAVLLRVRENAGHGLTSSAAERRRDAAEWLGFVFAELGLVPPAAP</sequence>
<feature type="domain" description="Peptidase S9A N-terminal" evidence="6">
    <location>
        <begin position="100"/>
        <end position="326"/>
    </location>
</feature>